<gene>
    <name evidence="1" type="ORF">ENSA5_28350</name>
</gene>
<dbReference type="OrthoDB" id="5523087at2"/>
<evidence type="ECO:0000313" key="1">
    <source>
        <dbReference type="EMBL" id="PRQ00021.1"/>
    </source>
</evidence>
<evidence type="ECO:0000313" key="2">
    <source>
        <dbReference type="Proteomes" id="UP000237968"/>
    </source>
</evidence>
<sequence length="143" mass="15643">MADQRTFFYEVAGNAHVAVHGKAPPSDEEWQDYLDHIVQHVNDARGVIVNTTGGGPTAAQRRAATEHWNRYGSTPKMAIMTISPVVRGMVTALSWFLGTNLRAYPIDGFKDAGKHLGLSASDVEEVRAVVERLRGELKSIGAR</sequence>
<dbReference type="EMBL" id="PVNK01000138">
    <property type="protein sequence ID" value="PRQ00021.1"/>
    <property type="molecule type" value="Genomic_DNA"/>
</dbReference>
<comment type="caution">
    <text evidence="1">The sequence shown here is derived from an EMBL/GenBank/DDBJ whole genome shotgun (WGS) entry which is preliminary data.</text>
</comment>
<dbReference type="Proteomes" id="UP000237968">
    <property type="component" value="Unassembled WGS sequence"/>
</dbReference>
<dbReference type="RefSeq" id="WP_106392219.1">
    <property type="nucleotide sequence ID" value="NZ_PVNK01000138.1"/>
</dbReference>
<name>A0A2S9Y4T5_9BACT</name>
<accession>A0A2S9Y4T5</accession>
<organism evidence="1 2">
    <name type="scientific">Enhygromyxa salina</name>
    <dbReference type="NCBI Taxonomy" id="215803"/>
    <lineage>
        <taxon>Bacteria</taxon>
        <taxon>Pseudomonadati</taxon>
        <taxon>Myxococcota</taxon>
        <taxon>Polyangia</taxon>
        <taxon>Nannocystales</taxon>
        <taxon>Nannocystaceae</taxon>
        <taxon>Enhygromyxa</taxon>
    </lineage>
</organism>
<keyword evidence="2" id="KW-1185">Reference proteome</keyword>
<reference evidence="1 2" key="1">
    <citation type="submission" date="2018-03" db="EMBL/GenBank/DDBJ databases">
        <title>Draft Genome Sequences of the Obligatory Marine Myxobacteria Enhygromyxa salina SWB005.</title>
        <authorList>
            <person name="Poehlein A."/>
            <person name="Moghaddam J.A."/>
            <person name="Harms H."/>
            <person name="Alanjari M."/>
            <person name="Koenig G.M."/>
            <person name="Daniel R."/>
            <person name="Schaeberle T.F."/>
        </authorList>
    </citation>
    <scope>NUCLEOTIDE SEQUENCE [LARGE SCALE GENOMIC DNA]</scope>
    <source>
        <strain evidence="1 2">SWB005</strain>
    </source>
</reference>
<proteinExistence type="predicted"/>
<protein>
    <submittedName>
        <fullName evidence="1">Uncharacterized protein</fullName>
    </submittedName>
</protein>
<dbReference type="AlphaFoldDB" id="A0A2S9Y4T5"/>